<accession>A0ABV2Z817</accession>
<reference evidence="1 2" key="1">
    <citation type="submission" date="2024-06" db="EMBL/GenBank/DDBJ databases">
        <title>The Natural Products Discovery Center: Release of the First 8490 Sequenced Strains for Exploring Actinobacteria Biosynthetic Diversity.</title>
        <authorList>
            <person name="Kalkreuter E."/>
            <person name="Kautsar S.A."/>
            <person name="Yang D."/>
            <person name="Bader C.D."/>
            <person name="Teijaro C.N."/>
            <person name="Fluegel L."/>
            <person name="Davis C.M."/>
            <person name="Simpson J.R."/>
            <person name="Lauterbach L."/>
            <person name="Steele A.D."/>
            <person name="Gui C."/>
            <person name="Meng S."/>
            <person name="Li G."/>
            <person name="Viehrig K."/>
            <person name="Ye F."/>
            <person name="Su P."/>
            <person name="Kiefer A.F."/>
            <person name="Nichols A."/>
            <person name="Cepeda A.J."/>
            <person name="Yan W."/>
            <person name="Fan B."/>
            <person name="Jiang Y."/>
            <person name="Adhikari A."/>
            <person name="Zheng C.-J."/>
            <person name="Schuster L."/>
            <person name="Cowan T.M."/>
            <person name="Smanski M.J."/>
            <person name="Chevrette M.G."/>
            <person name="De Carvalho L.P.S."/>
            <person name="Shen B."/>
        </authorList>
    </citation>
    <scope>NUCLEOTIDE SEQUENCE [LARGE SCALE GENOMIC DNA]</scope>
    <source>
        <strain evidence="1 2">NPDC033039</strain>
    </source>
</reference>
<evidence type="ECO:0000313" key="2">
    <source>
        <dbReference type="Proteomes" id="UP001550853"/>
    </source>
</evidence>
<dbReference type="EMBL" id="JBEZVI010000032">
    <property type="protein sequence ID" value="MEU3713944.1"/>
    <property type="molecule type" value="Genomic_DNA"/>
</dbReference>
<name>A0ABV2Z817_9ACTN</name>
<proteinExistence type="predicted"/>
<protein>
    <submittedName>
        <fullName evidence="1">Asp23/Gls24 family envelope stress response protein</fullName>
    </submittedName>
</protein>
<evidence type="ECO:0000313" key="1">
    <source>
        <dbReference type="EMBL" id="MEU3713944.1"/>
    </source>
</evidence>
<sequence length="131" mass="13671">MATAATAPGAAAVAEVAPGERGATRVADRVVAKIAAAAAREALRAAADGARTGAHATVTVRRRDGRLPFGEAHVQVTVELGYPAAIGARCGEVRRQVTARVKELAGMTVSEVAVEVERLHSPRARDRERVR</sequence>
<organism evidence="1 2">
    <name type="scientific">Streptomyces catenulae</name>
    <dbReference type="NCBI Taxonomy" id="66875"/>
    <lineage>
        <taxon>Bacteria</taxon>
        <taxon>Bacillati</taxon>
        <taxon>Actinomycetota</taxon>
        <taxon>Actinomycetes</taxon>
        <taxon>Kitasatosporales</taxon>
        <taxon>Streptomycetaceae</taxon>
        <taxon>Streptomyces</taxon>
    </lineage>
</organism>
<keyword evidence="2" id="KW-1185">Reference proteome</keyword>
<gene>
    <name evidence="1" type="ORF">AB0E61_28070</name>
</gene>
<comment type="caution">
    <text evidence="1">The sequence shown here is derived from an EMBL/GenBank/DDBJ whole genome shotgun (WGS) entry which is preliminary data.</text>
</comment>
<dbReference type="Proteomes" id="UP001550853">
    <property type="component" value="Unassembled WGS sequence"/>
</dbReference>
<dbReference type="RefSeq" id="WP_030283087.1">
    <property type="nucleotide sequence ID" value="NZ_JBEZVI010000032.1"/>
</dbReference>